<dbReference type="RefSeq" id="WP_153736954.1">
    <property type="nucleotide sequence ID" value="NZ_WJNG01000008.1"/>
</dbReference>
<accession>A0A6A8DC89</accession>
<protein>
    <submittedName>
        <fullName evidence="1">Uncharacterized protein</fullName>
    </submittedName>
</protein>
<dbReference type="EMBL" id="WJNG01000008">
    <property type="protein sequence ID" value="MRH43325.1"/>
    <property type="molecule type" value="Genomic_DNA"/>
</dbReference>
<dbReference type="SUPFAM" id="SSF52540">
    <property type="entry name" value="P-loop containing nucleoside triphosphate hydrolases"/>
    <property type="match status" value="1"/>
</dbReference>
<comment type="caution">
    <text evidence="1">The sequence shown here is derived from an EMBL/GenBank/DDBJ whole genome shotgun (WGS) entry which is preliminary data.</text>
</comment>
<dbReference type="AlphaFoldDB" id="A0A6A8DC89"/>
<sequence>MVKLKVEIKNCYGISSLENEFDFTKGKSTQVIYAPNGVMKTSFANVFDDYSNSVESSDLIYPNKKSIRKIITDDGSEIPTESVFVIRPYEKSYKSDRISTLLVSDDLRKQYEKVHEKIAIEKENLIEILKIPSGLNKDIEEELSSSFGQEKNNLLQLLCELEDKIDKESDFEYSHIIFNKIFNEKVVSFLETGDFKREIKEYIEKYDELISNSAILKKDFNHFHATTVQKNLNSNGFFKAEHSINLNIDGQKKEISDPKEFLKLIMSAKEEILQDKTLQGIFEKIDKKISNNQLREFREYLFENQDVLTELADLEGFKQRLWISYLRNNIEEYQNLVAEYKKGQTKIKEIIDKARNQQTDWENVIEIFNRRFYVPYKIGIKNKADTVLNDAAPNIEYFFEERPENVDEDLLLRVLSQGERRTLYLLNIIFEIESRKKQGLETFFIIDDIADSFDYKNKYAIIEYLKDVSLHDNFYSIILTHNFDFFRTVQERISGNSKYEGSYMALKEDDHIKLESLSYKYISNPLKNWKSNLNDNTKLIASVTFARNIAEYIGDKDNFNKLTSILHIKETTLSLTIGELEDIYKSVFRDLDELELSNKDRAIYDVILEVANDVVNSQAESIANLENKVVMSIAIRLNAEKYMISIINDDEFVTNLKKNQTGKLFGKYKNLFPDDSQSIKVLERVNIMTPENIHLNSFMFEPILDISDYHLKQLYNDVLQLIAIAKELSSAAAEVASTQLD</sequence>
<dbReference type="Proteomes" id="UP000799092">
    <property type="component" value="Unassembled WGS sequence"/>
</dbReference>
<dbReference type="OrthoDB" id="4770574at2"/>
<name>A0A6A8DC89_9BACI</name>
<evidence type="ECO:0000313" key="1">
    <source>
        <dbReference type="EMBL" id="MRH43325.1"/>
    </source>
</evidence>
<reference evidence="1" key="1">
    <citation type="submission" date="2019-11" db="EMBL/GenBank/DDBJ databases">
        <authorList>
            <person name="Li J."/>
        </authorList>
    </citation>
    <scope>NUCLEOTIDE SEQUENCE</scope>
    <source>
        <strain evidence="1">B6B</strain>
    </source>
</reference>
<gene>
    <name evidence="1" type="ORF">GH741_11605</name>
</gene>
<organism evidence="1 2">
    <name type="scientific">Aquibacillus halophilus</name>
    <dbReference type="NCBI Taxonomy" id="930132"/>
    <lineage>
        <taxon>Bacteria</taxon>
        <taxon>Bacillati</taxon>
        <taxon>Bacillota</taxon>
        <taxon>Bacilli</taxon>
        <taxon>Bacillales</taxon>
        <taxon>Bacillaceae</taxon>
        <taxon>Aquibacillus</taxon>
    </lineage>
</organism>
<proteinExistence type="predicted"/>
<keyword evidence="2" id="KW-1185">Reference proteome</keyword>
<evidence type="ECO:0000313" key="2">
    <source>
        <dbReference type="Proteomes" id="UP000799092"/>
    </source>
</evidence>
<dbReference type="InterPro" id="IPR027417">
    <property type="entry name" value="P-loop_NTPase"/>
</dbReference>